<protein>
    <submittedName>
        <fullName evidence="3">Uncharacterized protein</fullName>
    </submittedName>
</protein>
<dbReference type="WBParaSite" id="ALUE_0000383901-mRNA-1">
    <property type="protein sequence ID" value="ALUE_0000383901-mRNA-1"/>
    <property type="gene ID" value="ALUE_0000383901"/>
</dbReference>
<keyword evidence="2" id="KW-1185">Reference proteome</keyword>
<evidence type="ECO:0000256" key="1">
    <source>
        <dbReference type="SAM" id="MobiDB-lite"/>
    </source>
</evidence>
<name>A0A0M3HPK0_ASCLU</name>
<evidence type="ECO:0000313" key="2">
    <source>
        <dbReference type="Proteomes" id="UP000036681"/>
    </source>
</evidence>
<feature type="compositionally biased region" description="Basic and acidic residues" evidence="1">
    <location>
        <begin position="1"/>
        <end position="17"/>
    </location>
</feature>
<evidence type="ECO:0000313" key="3">
    <source>
        <dbReference type="WBParaSite" id="ALUE_0000383901-mRNA-1"/>
    </source>
</evidence>
<organism evidence="2 3">
    <name type="scientific">Ascaris lumbricoides</name>
    <name type="common">Giant roundworm</name>
    <dbReference type="NCBI Taxonomy" id="6252"/>
    <lineage>
        <taxon>Eukaryota</taxon>
        <taxon>Metazoa</taxon>
        <taxon>Ecdysozoa</taxon>
        <taxon>Nematoda</taxon>
        <taxon>Chromadorea</taxon>
        <taxon>Rhabditida</taxon>
        <taxon>Spirurina</taxon>
        <taxon>Ascaridomorpha</taxon>
        <taxon>Ascaridoidea</taxon>
        <taxon>Ascarididae</taxon>
        <taxon>Ascaris</taxon>
    </lineage>
</organism>
<feature type="region of interest" description="Disordered" evidence="1">
    <location>
        <begin position="1"/>
        <end position="28"/>
    </location>
</feature>
<dbReference type="AlphaFoldDB" id="A0A0M3HPK0"/>
<proteinExistence type="predicted"/>
<sequence length="91" mass="10159">MRPAGEVRKELQKKESTNEDTTCSGPRFVSAQFPSDSIGLWAQKALAATTGKHENGREQSPGVYIYTCVRLCVKRSVAKVFEFMVAHLRLN</sequence>
<reference evidence="3" key="1">
    <citation type="submission" date="2017-02" db="UniProtKB">
        <authorList>
            <consortium name="WormBaseParasite"/>
        </authorList>
    </citation>
    <scope>IDENTIFICATION</scope>
</reference>
<accession>A0A0M3HPK0</accession>
<dbReference type="Proteomes" id="UP000036681">
    <property type="component" value="Unplaced"/>
</dbReference>